<dbReference type="InterPro" id="IPR050216">
    <property type="entry name" value="LRR_domain-containing"/>
</dbReference>
<dbReference type="InterPro" id="IPR011009">
    <property type="entry name" value="Kinase-like_dom_sf"/>
</dbReference>
<dbReference type="InterPro" id="IPR001245">
    <property type="entry name" value="Ser-Thr/Tyr_kinase_cat_dom"/>
</dbReference>
<accession>A0A9P8ZVY6</accession>
<dbReference type="PROSITE" id="PS50011">
    <property type="entry name" value="PROTEIN_KINASE_DOM"/>
    <property type="match status" value="1"/>
</dbReference>
<dbReference type="PANTHER" id="PTHR48051">
    <property type="match status" value="1"/>
</dbReference>
<dbReference type="Gene3D" id="3.30.200.20">
    <property type="entry name" value="Phosphorylase Kinase, domain 1"/>
    <property type="match status" value="1"/>
</dbReference>
<dbReference type="OrthoDB" id="1668230at2759"/>
<dbReference type="Gene3D" id="3.80.10.10">
    <property type="entry name" value="Ribonuclease Inhibitor"/>
    <property type="match status" value="2"/>
</dbReference>
<dbReference type="Pfam" id="PF00560">
    <property type="entry name" value="LRR_1"/>
    <property type="match status" value="1"/>
</dbReference>
<dbReference type="GO" id="GO:0005524">
    <property type="term" value="F:ATP binding"/>
    <property type="evidence" value="ECO:0007669"/>
    <property type="project" value="UniProtKB-UniRule"/>
</dbReference>
<evidence type="ECO:0000313" key="5">
    <source>
        <dbReference type="EMBL" id="KAH6652486.1"/>
    </source>
</evidence>
<dbReference type="InterPro" id="IPR000719">
    <property type="entry name" value="Prot_kinase_dom"/>
</dbReference>
<keyword evidence="5" id="KW-0723">Serine/threonine-protein kinase</keyword>
<reference evidence="5" key="1">
    <citation type="journal article" date="2021" name="Nat. Commun.">
        <title>Genetic determinants of endophytism in the Arabidopsis root mycobiome.</title>
        <authorList>
            <person name="Mesny F."/>
            <person name="Miyauchi S."/>
            <person name="Thiergart T."/>
            <person name="Pickel B."/>
            <person name="Atanasova L."/>
            <person name="Karlsson M."/>
            <person name="Huettel B."/>
            <person name="Barry K.W."/>
            <person name="Haridas S."/>
            <person name="Chen C."/>
            <person name="Bauer D."/>
            <person name="Andreopoulos W."/>
            <person name="Pangilinan J."/>
            <person name="LaButti K."/>
            <person name="Riley R."/>
            <person name="Lipzen A."/>
            <person name="Clum A."/>
            <person name="Drula E."/>
            <person name="Henrissat B."/>
            <person name="Kohler A."/>
            <person name="Grigoriev I.V."/>
            <person name="Martin F.M."/>
            <person name="Hacquard S."/>
        </authorList>
    </citation>
    <scope>NUCLEOTIDE SEQUENCE</scope>
    <source>
        <strain evidence="5">MPI-SDFR-AT-0073</strain>
    </source>
</reference>
<evidence type="ECO:0000256" key="2">
    <source>
        <dbReference type="ARBA" id="ARBA00022737"/>
    </source>
</evidence>
<evidence type="ECO:0000313" key="6">
    <source>
        <dbReference type="Proteomes" id="UP000758603"/>
    </source>
</evidence>
<feature type="binding site" evidence="3">
    <location>
        <position position="237"/>
    </location>
    <ligand>
        <name>ATP</name>
        <dbReference type="ChEBI" id="CHEBI:30616"/>
    </ligand>
</feature>
<keyword evidence="1" id="KW-0433">Leucine-rich repeat</keyword>
<proteinExistence type="predicted"/>
<dbReference type="SUPFAM" id="SSF52058">
    <property type="entry name" value="L domain-like"/>
    <property type="match status" value="1"/>
</dbReference>
<dbReference type="Proteomes" id="UP000758603">
    <property type="component" value="Unassembled WGS sequence"/>
</dbReference>
<keyword evidence="6" id="KW-1185">Reference proteome</keyword>
<keyword evidence="5" id="KW-0418">Kinase</keyword>
<dbReference type="InterPro" id="IPR001611">
    <property type="entry name" value="Leu-rich_rpt"/>
</dbReference>
<sequence length="456" mass="49440">MGDLASFPDQQNPIKKFKLSVPLDKFPSHIFDHAATLEHLDLSGTGISSLPDDFGKFKELKIAFFSNCNFAIFPRQLASCPKLEMVAFRSNSMREIPEDALPLRLRWLILTNNVIEQLPKTIGNCSRLQKCMLSGNQIRTIPTEMSSCQKLGLLRLSANRIEDLPHWLFEMPELAFLSFAGNPCSSAAAHKVGAASALPSVCWTDIEVQELLGEGASGVISQGQWKTAGGFQQVAVKLFKGDVTSDGTPLDEMSACIHAGSHDNLIDPLGEIQSHPNKKGLVMQLIPPSYITLGLPPSLESCTRDCFPVTTKLSASQGLRLLQGIASAAAHLHARGIAHGDLYAHNILYDAEGHALLGDFGAASIYENHHGIEKLEVLAFAHLIEDVQNLIFSKALDSQSPLVNSAAEALAGLRKACGASNVDERPSFAYIGKSLADFLRSNDDCRTTSYDGYDLA</sequence>
<gene>
    <name evidence="5" type="ORF">BKA67DRAFT_519014</name>
</gene>
<dbReference type="PANTHER" id="PTHR48051:SF1">
    <property type="entry name" value="RAS SUPPRESSOR PROTEIN 1"/>
    <property type="match status" value="1"/>
</dbReference>
<evidence type="ECO:0000256" key="3">
    <source>
        <dbReference type="PROSITE-ProRule" id="PRU10141"/>
    </source>
</evidence>
<dbReference type="Gene3D" id="1.10.510.10">
    <property type="entry name" value="Transferase(Phosphotransferase) domain 1"/>
    <property type="match status" value="1"/>
</dbReference>
<keyword evidence="2" id="KW-0677">Repeat</keyword>
<dbReference type="GO" id="GO:0004674">
    <property type="term" value="F:protein serine/threonine kinase activity"/>
    <property type="evidence" value="ECO:0007669"/>
    <property type="project" value="UniProtKB-KW"/>
</dbReference>
<keyword evidence="5" id="KW-0808">Transferase</keyword>
<evidence type="ECO:0000256" key="1">
    <source>
        <dbReference type="ARBA" id="ARBA00022614"/>
    </source>
</evidence>
<comment type="caution">
    <text evidence="5">The sequence shown here is derived from an EMBL/GenBank/DDBJ whole genome shotgun (WGS) entry which is preliminary data.</text>
</comment>
<dbReference type="RefSeq" id="XP_045956763.1">
    <property type="nucleotide sequence ID" value="XM_046098056.1"/>
</dbReference>
<evidence type="ECO:0000259" key="4">
    <source>
        <dbReference type="PROSITE" id="PS50011"/>
    </source>
</evidence>
<feature type="domain" description="Protein kinase" evidence="4">
    <location>
        <begin position="206"/>
        <end position="456"/>
    </location>
</feature>
<dbReference type="InterPro" id="IPR017441">
    <property type="entry name" value="Protein_kinase_ATP_BS"/>
</dbReference>
<keyword evidence="3" id="KW-0547">Nucleotide-binding</keyword>
<dbReference type="InterPro" id="IPR032675">
    <property type="entry name" value="LRR_dom_sf"/>
</dbReference>
<dbReference type="Pfam" id="PF07714">
    <property type="entry name" value="PK_Tyr_Ser-Thr"/>
    <property type="match status" value="1"/>
</dbReference>
<dbReference type="AlphaFoldDB" id="A0A9P8ZVY6"/>
<name>A0A9P8ZVY6_9PEZI</name>
<keyword evidence="3" id="KW-0067">ATP-binding</keyword>
<dbReference type="GO" id="GO:0005737">
    <property type="term" value="C:cytoplasm"/>
    <property type="evidence" value="ECO:0007669"/>
    <property type="project" value="TreeGrafter"/>
</dbReference>
<organism evidence="5 6">
    <name type="scientific">Truncatella angustata</name>
    <dbReference type="NCBI Taxonomy" id="152316"/>
    <lineage>
        <taxon>Eukaryota</taxon>
        <taxon>Fungi</taxon>
        <taxon>Dikarya</taxon>
        <taxon>Ascomycota</taxon>
        <taxon>Pezizomycotina</taxon>
        <taxon>Sordariomycetes</taxon>
        <taxon>Xylariomycetidae</taxon>
        <taxon>Amphisphaeriales</taxon>
        <taxon>Sporocadaceae</taxon>
        <taxon>Truncatella</taxon>
    </lineage>
</organism>
<dbReference type="GeneID" id="70126948"/>
<protein>
    <submittedName>
        <fullName evidence="5">Serine/threonine protein kinase</fullName>
    </submittedName>
</protein>
<dbReference type="PROSITE" id="PS00107">
    <property type="entry name" value="PROTEIN_KINASE_ATP"/>
    <property type="match status" value="1"/>
</dbReference>
<dbReference type="SUPFAM" id="SSF56112">
    <property type="entry name" value="Protein kinase-like (PK-like)"/>
    <property type="match status" value="1"/>
</dbReference>
<dbReference type="EMBL" id="JAGPXC010000005">
    <property type="protein sequence ID" value="KAH6652486.1"/>
    <property type="molecule type" value="Genomic_DNA"/>
</dbReference>